<dbReference type="PRINTS" id="PR01185">
    <property type="entry name" value="INTEGRINA"/>
</dbReference>
<dbReference type="AlphaFoldDB" id="A0A646QFY9"/>
<evidence type="ECO:0000256" key="6">
    <source>
        <dbReference type="ARBA" id="ARBA00022889"/>
    </source>
</evidence>
<keyword evidence="3 13" id="KW-0812">Transmembrane</keyword>
<dbReference type="InterPro" id="IPR013649">
    <property type="entry name" value="Integrin_alpha_Ig-like_1"/>
</dbReference>
<feature type="compositionally biased region" description="Basic and acidic residues" evidence="14">
    <location>
        <begin position="901"/>
        <end position="949"/>
    </location>
</feature>
<dbReference type="PANTHER" id="PTHR23220:SF122">
    <property type="entry name" value="INTEGRIN ALPHA-PS1"/>
    <property type="match status" value="1"/>
</dbReference>
<dbReference type="Pfam" id="PF20806">
    <property type="entry name" value="Integrin_A_Ig_3"/>
    <property type="match status" value="1"/>
</dbReference>
<dbReference type="InterPro" id="IPR000413">
    <property type="entry name" value="Integrin_alpha"/>
</dbReference>
<feature type="compositionally biased region" description="Basic and acidic residues" evidence="14">
    <location>
        <begin position="876"/>
        <end position="892"/>
    </location>
</feature>
<proteinExistence type="inferred from homology"/>
<feature type="compositionally biased region" description="Low complexity" evidence="14">
    <location>
        <begin position="956"/>
        <end position="967"/>
    </location>
</feature>
<dbReference type="Gene3D" id="1.20.5.930">
    <property type="entry name" value="Bicelle-embedded integrin alpha(iib) transmembrane segment"/>
    <property type="match status" value="1"/>
</dbReference>
<evidence type="ECO:0000256" key="14">
    <source>
        <dbReference type="SAM" id="MobiDB-lite"/>
    </source>
</evidence>
<dbReference type="PROSITE" id="PS00242">
    <property type="entry name" value="INTEGRIN_ALPHA"/>
    <property type="match status" value="1"/>
</dbReference>
<evidence type="ECO:0000313" key="18">
    <source>
        <dbReference type="EMBL" id="MUP40939.1"/>
    </source>
</evidence>
<dbReference type="InterPro" id="IPR032695">
    <property type="entry name" value="Integrin_dom_sf"/>
</dbReference>
<name>A0A646QFY9_9MYRI</name>
<evidence type="ECO:0000256" key="12">
    <source>
        <dbReference type="PROSITE-ProRule" id="PRU00803"/>
    </source>
</evidence>
<dbReference type="InterPro" id="IPR018184">
    <property type="entry name" value="Integrin_alpha_C_CS"/>
</dbReference>
<sequence length="1117" mass="125231">MKFEDLTVIFINLLILIYVVNSFNLDPRIPVIKTGDPNTYFGFSVAEHIVLGGRYSRSPLDESRLLVGAPRAKSGQPGTNHTGAIFQCPLTGSHSDCRKLDIDDSGFVDDEELKDDQWLGVTVRSQGPGGYVMACAHRYVKKGVNYRWGNGICYSLSQDLDFQNPFDPCYNRPVEKAHEQYGYCQAGTSGVITEDNNIVIGTPGPYTWRGTVFINSVAQGLNDDISWYMGPVLDQVSPVEKYSYLGMSVTSGKFFKNKMSFVTGAPRANNVGQVIFYTKEKGATLAVQLILSGELFASSYGYEIATADLNNDRLPDLIVGAPFYYGKDIGGAIYVYINSERGINTKTVPVKITGKADSRFGFAIANCSDLNKDNYEDIAVGAPYEGNGVVYIYLGSKTGINTVPSQIIKAEDIHGKIISSFGHSLSGGMDLDNNGYPDLLVGAYESDTVILLRARPIIQITTTILTGDLVISPNTPGCERDPFTLHSCFSFRTCFVINSQEAIVTSSVNVSYSIEAETFRGRKRSRVYFKGKGDTEEHKIQRHFSLPIKRTFRGLAKASSDEKCDEELVYLRNNTRDILNPVFFRLTYSLVQDAPPSRYLPSLPNINDYPILNQQEASKIFQVPFEKDCGDDDICESDLQVKAVTYPKETLVLGEVENVTLEITVFNKKESAYEAAVYILHSESLGYVKGDTTIDNVQYHCKPHDNKVVVVCSLSNPFKKLPEPTVITIYFNPSKVKTLESQLYLTVITNSTSKEVTPKPPIHIPLNVVRRAKLSYIGKVIPEQVKYSGEIRGASAMTFEEDIGSEVIHRHMLKNEGPSDISSLTLTIHWPYEIENSRDRGKYLLYLVEPPTFYHSYGSCNIDKRYINELNLRKKSEPKRASGPAIDDKEFTETVDSLTTDSDKSATSERKESSEYNRTVTRTETRTETRSETKRTSKTTRTSEESESTRKKREASSAQTSSQSSQKKTIVFECNTTAKCLKFQCSIYNLWKNSLAELRFKSRLWNSTLVMDYPDVHAVQIITTVDIEVDPVSKVELVDPVPPSRQQVITTAYPEISIHTPQEIPFWIYILAACIGILLLVLLILCLWKIGFFKRKKPDEMMKGNLEKRNEMNSHDY</sequence>
<feature type="domain" description="Integrin alpha second immunoglobulin-like" evidence="16">
    <location>
        <begin position="629"/>
        <end position="767"/>
    </location>
</feature>
<dbReference type="Gene3D" id="2.60.40.1460">
    <property type="entry name" value="Integrin domains. Chain A, domain 2"/>
    <property type="match status" value="1"/>
</dbReference>
<evidence type="ECO:0000256" key="8">
    <source>
        <dbReference type="ARBA" id="ARBA00023037"/>
    </source>
</evidence>
<accession>A0A646QFY9</accession>
<dbReference type="InterPro" id="IPR048286">
    <property type="entry name" value="Integrin_alpha_Ig-like_3"/>
</dbReference>
<dbReference type="PANTHER" id="PTHR23220">
    <property type="entry name" value="INTEGRIN ALPHA"/>
    <property type="match status" value="1"/>
</dbReference>
<evidence type="ECO:0000256" key="10">
    <source>
        <dbReference type="ARBA" id="ARBA00023170"/>
    </source>
</evidence>
<feature type="repeat" description="FG-GAP" evidence="12">
    <location>
        <begin position="172"/>
        <end position="224"/>
    </location>
</feature>
<evidence type="ECO:0000259" key="15">
    <source>
        <dbReference type="Pfam" id="PF08441"/>
    </source>
</evidence>
<comment type="similarity">
    <text evidence="2 13">Belongs to the integrin alpha chain family.</text>
</comment>
<keyword evidence="7 13" id="KW-1133">Transmembrane helix</keyword>
<dbReference type="SMART" id="SM00191">
    <property type="entry name" value="Int_alpha"/>
    <property type="match status" value="5"/>
</dbReference>
<evidence type="ECO:0000256" key="5">
    <source>
        <dbReference type="ARBA" id="ARBA00022737"/>
    </source>
</evidence>
<feature type="domain" description="Integrin alpha first immunoglubulin-like" evidence="15">
    <location>
        <begin position="454"/>
        <end position="628"/>
    </location>
</feature>
<dbReference type="InterPro" id="IPR048285">
    <property type="entry name" value="Integrin_alpha_Ig-like_2"/>
</dbReference>
<comment type="subcellular location">
    <subcellularLocation>
        <location evidence="1 13">Membrane</location>
        <topology evidence="1 13">Single-pass type I membrane protein</topology>
    </subcellularLocation>
</comment>
<dbReference type="GO" id="GO:0008305">
    <property type="term" value="C:integrin complex"/>
    <property type="evidence" value="ECO:0007669"/>
    <property type="project" value="InterPro"/>
</dbReference>
<feature type="repeat" description="FG-GAP" evidence="12">
    <location>
        <begin position="406"/>
        <end position="469"/>
    </location>
</feature>
<dbReference type="Pfam" id="PF01839">
    <property type="entry name" value="FG-GAP"/>
    <property type="match status" value="3"/>
</dbReference>
<evidence type="ECO:0000256" key="11">
    <source>
        <dbReference type="ARBA" id="ARBA00023180"/>
    </source>
</evidence>
<dbReference type="GO" id="GO:0007229">
    <property type="term" value="P:integrin-mediated signaling pathway"/>
    <property type="evidence" value="ECO:0007669"/>
    <property type="project" value="UniProtKB-KW"/>
</dbReference>
<feature type="domain" description="Integrin alpha third immunoglobulin-like" evidence="17">
    <location>
        <begin position="778"/>
        <end position="1054"/>
    </location>
</feature>
<evidence type="ECO:0000256" key="4">
    <source>
        <dbReference type="ARBA" id="ARBA00022729"/>
    </source>
</evidence>
<protein>
    <submittedName>
        <fullName evidence="18">Integrin alpha-PS1</fullName>
    </submittedName>
</protein>
<dbReference type="EMBL" id="GHBY01000762">
    <property type="protein sequence ID" value="MUP40939.1"/>
    <property type="molecule type" value="Transcribed_RNA"/>
</dbReference>
<reference evidence="18" key="1">
    <citation type="submission" date="2018-11" db="EMBL/GenBank/DDBJ databases">
        <title>Venom-gland transcriptomics and venom proteomics of the Florida green centipede (Hemiscolopendra marginata) reveal sex-based variation in a centipede venom.</title>
        <authorList>
            <person name="Nystrom G.S."/>
            <person name="Ward M.J."/>
            <person name="Ellsworth S.A."/>
            <person name="Rokyta D.R."/>
        </authorList>
    </citation>
    <scope>NUCLEOTIDE SEQUENCE</scope>
    <source>
        <tissue evidence="18">Venom gland</tissue>
    </source>
</reference>
<dbReference type="Pfam" id="PF08441">
    <property type="entry name" value="Integrin_A_Ig_1"/>
    <property type="match status" value="1"/>
</dbReference>
<feature type="repeat" description="FG-GAP" evidence="12">
    <location>
        <begin position="286"/>
        <end position="345"/>
    </location>
</feature>
<evidence type="ECO:0000256" key="1">
    <source>
        <dbReference type="ARBA" id="ARBA00004479"/>
    </source>
</evidence>
<keyword evidence="4" id="KW-0732">Signal</keyword>
<evidence type="ECO:0000259" key="17">
    <source>
        <dbReference type="Pfam" id="PF20806"/>
    </source>
</evidence>
<keyword evidence="5" id="KW-0677">Repeat</keyword>
<dbReference type="SUPFAM" id="SSF69179">
    <property type="entry name" value="Integrin domains"/>
    <property type="match status" value="3"/>
</dbReference>
<keyword evidence="8 13" id="KW-0401">Integrin</keyword>
<dbReference type="GO" id="GO:0005178">
    <property type="term" value="F:integrin binding"/>
    <property type="evidence" value="ECO:0007669"/>
    <property type="project" value="TreeGrafter"/>
</dbReference>
<feature type="repeat" description="FG-GAP" evidence="12">
    <location>
        <begin position="347"/>
        <end position="402"/>
    </location>
</feature>
<feature type="repeat" description="FG-GAP" evidence="12">
    <location>
        <begin position="28"/>
        <end position="97"/>
    </location>
</feature>
<evidence type="ECO:0000256" key="2">
    <source>
        <dbReference type="ARBA" id="ARBA00008054"/>
    </source>
</evidence>
<dbReference type="GO" id="GO:0033627">
    <property type="term" value="P:cell adhesion mediated by integrin"/>
    <property type="evidence" value="ECO:0007669"/>
    <property type="project" value="TreeGrafter"/>
</dbReference>
<feature type="transmembrane region" description="Helical" evidence="13">
    <location>
        <begin position="1066"/>
        <end position="1088"/>
    </location>
</feature>
<feature type="region of interest" description="Disordered" evidence="14">
    <location>
        <begin position="876"/>
        <end position="967"/>
    </location>
</feature>
<dbReference type="InterPro" id="IPR013519">
    <property type="entry name" value="Int_alpha_beta-p"/>
</dbReference>
<keyword evidence="11" id="KW-0325">Glycoprotein</keyword>
<dbReference type="Pfam" id="PF20805">
    <property type="entry name" value="Integrin_A_Ig_2"/>
    <property type="match status" value="1"/>
</dbReference>
<keyword evidence="9 13" id="KW-0472">Membrane</keyword>
<keyword evidence="10 13" id="KW-0675">Receptor</keyword>
<evidence type="ECO:0000256" key="13">
    <source>
        <dbReference type="RuleBase" id="RU003762"/>
    </source>
</evidence>
<keyword evidence="6 13" id="KW-0130">Cell adhesion</keyword>
<dbReference type="PROSITE" id="PS51470">
    <property type="entry name" value="FG_GAP"/>
    <property type="match status" value="5"/>
</dbReference>
<evidence type="ECO:0000256" key="7">
    <source>
        <dbReference type="ARBA" id="ARBA00022989"/>
    </source>
</evidence>
<evidence type="ECO:0000256" key="3">
    <source>
        <dbReference type="ARBA" id="ARBA00022692"/>
    </source>
</evidence>
<dbReference type="GO" id="GO:0048513">
    <property type="term" value="P:animal organ development"/>
    <property type="evidence" value="ECO:0007669"/>
    <property type="project" value="UniProtKB-ARBA"/>
</dbReference>
<evidence type="ECO:0000259" key="16">
    <source>
        <dbReference type="Pfam" id="PF20805"/>
    </source>
</evidence>
<dbReference type="InterPro" id="IPR013517">
    <property type="entry name" value="FG-GAP"/>
</dbReference>
<dbReference type="GO" id="GO:0009897">
    <property type="term" value="C:external side of plasma membrane"/>
    <property type="evidence" value="ECO:0007669"/>
    <property type="project" value="TreeGrafter"/>
</dbReference>
<dbReference type="GO" id="GO:0007157">
    <property type="term" value="P:heterophilic cell-cell adhesion via plasma membrane cell adhesion molecules"/>
    <property type="evidence" value="ECO:0007669"/>
    <property type="project" value="UniProtKB-ARBA"/>
</dbReference>
<dbReference type="SUPFAM" id="SSF69318">
    <property type="entry name" value="Integrin alpha N-terminal domain"/>
    <property type="match status" value="1"/>
</dbReference>
<dbReference type="InterPro" id="IPR028994">
    <property type="entry name" value="Integrin_alpha_N"/>
</dbReference>
<dbReference type="Gene3D" id="2.60.40.1530">
    <property type="entry name" value="ntegrin, alpha v. Chain A, domain 4"/>
    <property type="match status" value="1"/>
</dbReference>
<evidence type="ECO:0000256" key="9">
    <source>
        <dbReference type="ARBA" id="ARBA00023136"/>
    </source>
</evidence>
<organism evidence="18">
    <name type="scientific">Hemiscolopendra marginata</name>
    <dbReference type="NCBI Taxonomy" id="943146"/>
    <lineage>
        <taxon>Eukaryota</taxon>
        <taxon>Metazoa</taxon>
        <taxon>Ecdysozoa</taxon>
        <taxon>Arthropoda</taxon>
        <taxon>Myriapoda</taxon>
        <taxon>Chilopoda</taxon>
        <taxon>Pleurostigmophora</taxon>
        <taxon>Scolopendromorpha</taxon>
        <taxon>Scolopendridae</taxon>
        <taxon>Hemiscolopendra</taxon>
    </lineage>
</organism>
<dbReference type="GO" id="GO:0007160">
    <property type="term" value="P:cell-matrix adhesion"/>
    <property type="evidence" value="ECO:0007669"/>
    <property type="project" value="TreeGrafter"/>
</dbReference>
<dbReference type="Gene3D" id="2.130.10.130">
    <property type="entry name" value="Integrin alpha, N-terminal"/>
    <property type="match status" value="1"/>
</dbReference>
<dbReference type="Gene3D" id="2.60.40.1510">
    <property type="entry name" value="ntegrin, alpha v. Chain A, domain 3"/>
    <property type="match status" value="1"/>
</dbReference>